<accession>A0A7W3LWC9</accession>
<dbReference type="PANTHER" id="PTHR11712:SF336">
    <property type="entry name" value="3-OXOACYL-[ACYL-CARRIER-PROTEIN] SYNTHASE, MITOCHONDRIAL"/>
    <property type="match status" value="1"/>
</dbReference>
<dbReference type="AlphaFoldDB" id="A0A7W3LWC9"/>
<keyword evidence="5" id="KW-0012">Acyltransferase</keyword>
<dbReference type="GO" id="GO:0004315">
    <property type="term" value="F:3-oxoacyl-[acyl-carrier-protein] synthase activity"/>
    <property type="evidence" value="ECO:0007669"/>
    <property type="project" value="UniProtKB-EC"/>
</dbReference>
<dbReference type="EMBL" id="JACJIA010000011">
    <property type="protein sequence ID" value="MBA8955440.1"/>
    <property type="molecule type" value="Genomic_DNA"/>
</dbReference>
<dbReference type="Gene3D" id="3.40.47.10">
    <property type="match status" value="1"/>
</dbReference>
<evidence type="ECO:0000313" key="5">
    <source>
        <dbReference type="EMBL" id="MBA8955440.1"/>
    </source>
</evidence>
<keyword evidence="2 3" id="KW-0808">Transferase</keyword>
<reference evidence="5 6" key="1">
    <citation type="submission" date="2020-08" db="EMBL/GenBank/DDBJ databases">
        <title>Genomic Encyclopedia of Type Strains, Phase IV (KMG-IV): sequencing the most valuable type-strain genomes for metagenomic binning, comparative biology and taxonomic classification.</title>
        <authorList>
            <person name="Goeker M."/>
        </authorList>
    </citation>
    <scope>NUCLEOTIDE SEQUENCE [LARGE SCALE GENOMIC DNA]</scope>
    <source>
        <strain evidence="5 6">DSM 44197</strain>
    </source>
</reference>
<evidence type="ECO:0000256" key="3">
    <source>
        <dbReference type="RuleBase" id="RU003694"/>
    </source>
</evidence>
<dbReference type="InterPro" id="IPR000794">
    <property type="entry name" value="Beta-ketoacyl_synthase"/>
</dbReference>
<dbReference type="Pfam" id="PF02801">
    <property type="entry name" value="Ketoacyl-synt_C"/>
    <property type="match status" value="1"/>
</dbReference>
<dbReference type="Pfam" id="PF00109">
    <property type="entry name" value="ketoacyl-synt"/>
    <property type="match status" value="1"/>
</dbReference>
<dbReference type="SUPFAM" id="SSF53901">
    <property type="entry name" value="Thiolase-like"/>
    <property type="match status" value="2"/>
</dbReference>
<protein>
    <submittedName>
        <fullName evidence="5">3-oxoacyl-[acyl-carrier-protein] synthase II</fullName>
        <ecNumber evidence="5">2.3.1.179</ecNumber>
    </submittedName>
</protein>
<dbReference type="InterPro" id="IPR020841">
    <property type="entry name" value="PKS_Beta-ketoAc_synthase_dom"/>
</dbReference>
<name>A0A7W3LWC9_ACTNM</name>
<sequence>MGTEAALRDRSDPDLRVVVTGFGVISSIGIGRDGFLEALRAGRCGVSPISGWDTTGFRYANAHEVPGFDPQAQLRRLEPGRFGKVGAQAAVAARMAMEDAGLDPASVRDERGVVAVGTTCGESLDVDALAAAEVAAGRDGGGGLPAELARRVHPGRLPVAVAAELGLTNVEAVTIPTVCAAGNYAVGYGLDALRAGEADYAVCGGADSVSRMAFAGFYRLRAWARERCRPFDLDRDGFMFGEGAGMLVLETLEHARRRGAPILAEVAGFALNCDATHPTRPERERVAECVTAALRDARVEPSEVDVVFAHGSGTRINDAMESAMVREVFGAEPPPVTALKSMVGHTQGAAGAHSCIAAVLGMTHGFIPPTVNFVTPDPECPVDCVPGTARPARVRTAVINSLGVGGNNAVVVLRHPAHLGADATAPAGRRP</sequence>
<dbReference type="RefSeq" id="WP_182847417.1">
    <property type="nucleotide sequence ID" value="NZ_BAAALP010000104.1"/>
</dbReference>
<dbReference type="EC" id="2.3.1.179" evidence="5"/>
<comment type="similarity">
    <text evidence="1 3">Belongs to the thiolase-like superfamily. Beta-ketoacyl-ACP synthases family.</text>
</comment>
<evidence type="ECO:0000259" key="4">
    <source>
        <dbReference type="PROSITE" id="PS52004"/>
    </source>
</evidence>
<evidence type="ECO:0000313" key="6">
    <source>
        <dbReference type="Proteomes" id="UP000572680"/>
    </source>
</evidence>
<feature type="domain" description="Ketosynthase family 3 (KS3)" evidence="4">
    <location>
        <begin position="1"/>
        <end position="415"/>
    </location>
</feature>
<dbReference type="GO" id="GO:0006633">
    <property type="term" value="P:fatty acid biosynthetic process"/>
    <property type="evidence" value="ECO:0007669"/>
    <property type="project" value="TreeGrafter"/>
</dbReference>
<comment type="caution">
    <text evidence="5">The sequence shown here is derived from an EMBL/GenBank/DDBJ whole genome shotgun (WGS) entry which is preliminary data.</text>
</comment>
<dbReference type="InterPro" id="IPR014031">
    <property type="entry name" value="Ketoacyl_synth_C"/>
</dbReference>
<gene>
    <name evidence="5" type="ORF">HNR61_007114</name>
</gene>
<dbReference type="PROSITE" id="PS52004">
    <property type="entry name" value="KS3_2"/>
    <property type="match status" value="1"/>
</dbReference>
<keyword evidence="6" id="KW-1185">Reference proteome</keyword>
<evidence type="ECO:0000256" key="1">
    <source>
        <dbReference type="ARBA" id="ARBA00008467"/>
    </source>
</evidence>
<dbReference type="InterPro" id="IPR016039">
    <property type="entry name" value="Thiolase-like"/>
</dbReference>
<organism evidence="5 6">
    <name type="scientific">Actinomadura namibiensis</name>
    <dbReference type="NCBI Taxonomy" id="182080"/>
    <lineage>
        <taxon>Bacteria</taxon>
        <taxon>Bacillati</taxon>
        <taxon>Actinomycetota</taxon>
        <taxon>Actinomycetes</taxon>
        <taxon>Streptosporangiales</taxon>
        <taxon>Thermomonosporaceae</taxon>
        <taxon>Actinomadura</taxon>
    </lineage>
</organism>
<dbReference type="PANTHER" id="PTHR11712">
    <property type="entry name" value="POLYKETIDE SYNTHASE-RELATED"/>
    <property type="match status" value="1"/>
</dbReference>
<dbReference type="InterPro" id="IPR014030">
    <property type="entry name" value="Ketoacyl_synth_N"/>
</dbReference>
<dbReference type="GO" id="GO:0005829">
    <property type="term" value="C:cytosol"/>
    <property type="evidence" value="ECO:0007669"/>
    <property type="project" value="TreeGrafter"/>
</dbReference>
<dbReference type="SMART" id="SM00825">
    <property type="entry name" value="PKS_KS"/>
    <property type="match status" value="1"/>
</dbReference>
<proteinExistence type="inferred from homology"/>
<dbReference type="CDD" id="cd00834">
    <property type="entry name" value="KAS_I_II"/>
    <property type="match status" value="1"/>
</dbReference>
<evidence type="ECO:0000256" key="2">
    <source>
        <dbReference type="ARBA" id="ARBA00022679"/>
    </source>
</evidence>
<dbReference type="Proteomes" id="UP000572680">
    <property type="component" value="Unassembled WGS sequence"/>
</dbReference>